<evidence type="ECO:0000256" key="5">
    <source>
        <dbReference type="ARBA" id="ARBA00022692"/>
    </source>
</evidence>
<dbReference type="InterPro" id="IPR002523">
    <property type="entry name" value="MgTranspt_CorA/ZnTranspt_ZntB"/>
</dbReference>
<dbReference type="GO" id="GO:0015087">
    <property type="term" value="F:cobalt ion transmembrane transporter activity"/>
    <property type="evidence" value="ECO:0007669"/>
    <property type="project" value="TreeGrafter"/>
</dbReference>
<dbReference type="PANTHER" id="PTHR46494">
    <property type="entry name" value="CORA FAMILY METAL ION TRANSPORTER (EUROFUNG)"/>
    <property type="match status" value="1"/>
</dbReference>
<dbReference type="Pfam" id="PF01544">
    <property type="entry name" value="CorA"/>
    <property type="match status" value="1"/>
</dbReference>
<dbReference type="OrthoDB" id="9803416at2"/>
<evidence type="ECO:0000256" key="3">
    <source>
        <dbReference type="ARBA" id="ARBA00022448"/>
    </source>
</evidence>
<evidence type="ECO:0000256" key="4">
    <source>
        <dbReference type="ARBA" id="ARBA00022475"/>
    </source>
</evidence>
<dbReference type="GO" id="GO:0050897">
    <property type="term" value="F:cobalt ion binding"/>
    <property type="evidence" value="ECO:0007669"/>
    <property type="project" value="TreeGrafter"/>
</dbReference>
<evidence type="ECO:0000256" key="9">
    <source>
        <dbReference type="ARBA" id="ARBA00023136"/>
    </source>
</evidence>
<keyword evidence="14" id="KW-1185">Reference proteome</keyword>
<dbReference type="GO" id="GO:0015095">
    <property type="term" value="F:magnesium ion transmembrane transporter activity"/>
    <property type="evidence" value="ECO:0007669"/>
    <property type="project" value="TreeGrafter"/>
</dbReference>
<keyword evidence="5 12" id="KW-0812">Transmembrane</keyword>
<dbReference type="SUPFAM" id="SSF143865">
    <property type="entry name" value="CorA soluble domain-like"/>
    <property type="match status" value="1"/>
</dbReference>
<keyword evidence="8" id="KW-0406">Ion transport</keyword>
<dbReference type="GO" id="GO:0000287">
    <property type="term" value="F:magnesium ion binding"/>
    <property type="evidence" value="ECO:0007669"/>
    <property type="project" value="TreeGrafter"/>
</dbReference>
<dbReference type="EMBL" id="CP041636">
    <property type="protein sequence ID" value="QDO95933.1"/>
    <property type="molecule type" value="Genomic_DNA"/>
</dbReference>
<evidence type="ECO:0000256" key="7">
    <source>
        <dbReference type="ARBA" id="ARBA00022989"/>
    </source>
</evidence>
<dbReference type="Gene3D" id="1.20.58.340">
    <property type="entry name" value="Magnesium transport protein CorA, transmembrane region"/>
    <property type="match status" value="2"/>
</dbReference>
<dbReference type="AlphaFoldDB" id="A0A516GWL7"/>
<evidence type="ECO:0000256" key="2">
    <source>
        <dbReference type="ARBA" id="ARBA00009765"/>
    </source>
</evidence>
<dbReference type="RefSeq" id="WP_144066914.1">
    <property type="nucleotide sequence ID" value="NZ_CP041636.1"/>
</dbReference>
<evidence type="ECO:0000256" key="6">
    <source>
        <dbReference type="ARBA" id="ARBA00022842"/>
    </source>
</evidence>
<sequence length="323" mass="36045">MKGVVACAAYGDGTRLGEVPFESCGTAVPPEADFVWIGLHEPEPAALKVLQQQFGLHPLAIEDAERAHQRPKLDIYGESIFVVLRTVRLVDGIPEYGETHVFVGKGYVISVRHGASSSYAEVRGKLESKPEMLRLGESAALHAIIDFVTDNFFPVIDDIQNELTEIETHVLDETLDRKSIERLYHLRRQLLGMRGTVLPLLEVSNRLSRLDLPMMAPELRPYFGDVHDHVQRVAEAITDLRDAAAAAFEAEILLANTRQNDVVRQLAAWAAILAVPTAIAGIYGMNFEHMPELRWAYGYPMVLAGIVAACGFLYWRFRRSGWL</sequence>
<dbReference type="KEGG" id="fer:FNB15_00950"/>
<feature type="transmembrane region" description="Helical" evidence="12">
    <location>
        <begin position="266"/>
        <end position="285"/>
    </location>
</feature>
<proteinExistence type="inferred from homology"/>
<dbReference type="GO" id="GO:0005886">
    <property type="term" value="C:plasma membrane"/>
    <property type="evidence" value="ECO:0007669"/>
    <property type="project" value="UniProtKB-SubCell"/>
</dbReference>
<keyword evidence="4" id="KW-1003">Cell membrane</keyword>
<evidence type="ECO:0000313" key="13">
    <source>
        <dbReference type="EMBL" id="QDO95933.1"/>
    </source>
</evidence>
<dbReference type="FunFam" id="1.20.58.340:FF:000004">
    <property type="entry name" value="Magnesium transport protein CorA"/>
    <property type="match status" value="1"/>
</dbReference>
<dbReference type="InterPro" id="IPR045861">
    <property type="entry name" value="CorA_cytoplasmic_dom"/>
</dbReference>
<feature type="transmembrane region" description="Helical" evidence="12">
    <location>
        <begin position="297"/>
        <end position="317"/>
    </location>
</feature>
<comment type="subcellular location">
    <subcellularLocation>
        <location evidence="1">Cell membrane</location>
        <topology evidence="1">Multi-pass membrane protein</topology>
    </subcellularLocation>
</comment>
<comment type="similarity">
    <text evidence="2">Belongs to the CorA metal ion transporter (MIT) (TC 1.A.35) family.</text>
</comment>
<dbReference type="CDD" id="cd12830">
    <property type="entry name" value="MtCorA-like"/>
    <property type="match status" value="1"/>
</dbReference>
<evidence type="ECO:0000256" key="8">
    <source>
        <dbReference type="ARBA" id="ARBA00023065"/>
    </source>
</evidence>
<accession>A0A516GWL7</accession>
<evidence type="ECO:0000256" key="12">
    <source>
        <dbReference type="SAM" id="Phobius"/>
    </source>
</evidence>
<evidence type="ECO:0000256" key="11">
    <source>
        <dbReference type="ARBA" id="ARBA00045497"/>
    </source>
</evidence>
<keyword evidence="9 12" id="KW-0472">Membrane</keyword>
<evidence type="ECO:0000313" key="14">
    <source>
        <dbReference type="Proteomes" id="UP000317496"/>
    </source>
</evidence>
<reference evidence="13 14" key="1">
    <citation type="submission" date="2019-07" db="EMBL/GenBank/DDBJ databases">
        <title>Genome sequencing for Ferrovibrio sp. K5.</title>
        <authorList>
            <person name="Park S.-J."/>
        </authorList>
    </citation>
    <scope>NUCLEOTIDE SEQUENCE [LARGE SCALE GENOMIC DNA]</scope>
    <source>
        <strain evidence="13 14">K5</strain>
    </source>
</reference>
<keyword evidence="7 12" id="KW-1133">Transmembrane helix</keyword>
<evidence type="ECO:0000256" key="1">
    <source>
        <dbReference type="ARBA" id="ARBA00004651"/>
    </source>
</evidence>
<dbReference type="InterPro" id="IPR045863">
    <property type="entry name" value="CorA_TM1_TM2"/>
</dbReference>
<organism evidence="13 14">
    <name type="scientific">Ferrovibrio terrae</name>
    <dbReference type="NCBI Taxonomy" id="2594003"/>
    <lineage>
        <taxon>Bacteria</taxon>
        <taxon>Pseudomonadati</taxon>
        <taxon>Pseudomonadota</taxon>
        <taxon>Alphaproteobacteria</taxon>
        <taxon>Rhodospirillales</taxon>
        <taxon>Rhodospirillaceae</taxon>
        <taxon>Ferrovibrio</taxon>
    </lineage>
</organism>
<dbReference type="Gene3D" id="3.30.460.20">
    <property type="entry name" value="CorA soluble domain-like"/>
    <property type="match status" value="1"/>
</dbReference>
<keyword evidence="6" id="KW-0460">Magnesium</keyword>
<name>A0A516GWL7_9PROT</name>
<comment type="catalytic activity">
    <reaction evidence="10">
        <text>Mg(2+)(in) = Mg(2+)(out)</text>
        <dbReference type="Rhea" id="RHEA:29827"/>
        <dbReference type="ChEBI" id="CHEBI:18420"/>
    </reaction>
</comment>
<dbReference type="PANTHER" id="PTHR46494:SF1">
    <property type="entry name" value="CORA FAMILY METAL ION TRANSPORTER (EUROFUNG)"/>
    <property type="match status" value="1"/>
</dbReference>
<protein>
    <submittedName>
        <fullName evidence="13">Magnesium and cobalt transport protein CorA</fullName>
    </submittedName>
</protein>
<dbReference type="Proteomes" id="UP000317496">
    <property type="component" value="Chromosome"/>
</dbReference>
<evidence type="ECO:0000256" key="10">
    <source>
        <dbReference type="ARBA" id="ARBA00034269"/>
    </source>
</evidence>
<keyword evidence="3" id="KW-0813">Transport</keyword>
<gene>
    <name evidence="13" type="ORF">FNB15_00950</name>
</gene>
<dbReference type="SUPFAM" id="SSF144083">
    <property type="entry name" value="Magnesium transport protein CorA, transmembrane region"/>
    <property type="match status" value="1"/>
</dbReference>
<comment type="function">
    <text evidence="11">Mediates influx of magnesium ions. Alternates between open and closed states. Activated by low cytoplasmic Mg(2+) levels. Inactive when cytoplasmic Mg(2+) levels are high.</text>
</comment>